<organism evidence="3 4">
    <name type="scientific">Haoranjiania flava</name>
    <dbReference type="NCBI Taxonomy" id="1856322"/>
    <lineage>
        <taxon>Bacteria</taxon>
        <taxon>Pseudomonadati</taxon>
        <taxon>Bacteroidota</taxon>
        <taxon>Chitinophagia</taxon>
        <taxon>Chitinophagales</taxon>
        <taxon>Chitinophagaceae</taxon>
        <taxon>Haoranjiania</taxon>
    </lineage>
</organism>
<feature type="chain" id="PRO_5042281395" description="Tetratricopeptide repeat protein" evidence="2">
    <location>
        <begin position="19"/>
        <end position="335"/>
    </location>
</feature>
<reference evidence="3" key="1">
    <citation type="submission" date="2022-10" db="EMBL/GenBank/DDBJ databases">
        <authorList>
            <person name="Kim H.S."/>
            <person name="Kim J.-S."/>
            <person name="Suh M.K."/>
            <person name="Eom M.K."/>
            <person name="Lee J.-S."/>
        </authorList>
    </citation>
    <scope>NUCLEOTIDE SEQUENCE</scope>
    <source>
        <strain evidence="3">LIP-5</strain>
    </source>
</reference>
<keyword evidence="2" id="KW-0732">Signal</keyword>
<evidence type="ECO:0000256" key="2">
    <source>
        <dbReference type="SAM" id="SignalP"/>
    </source>
</evidence>
<sequence length="335" mass="38293">MKKLFLIPALFATLSLSAQTNIDVAKNQAFELARKGDYAKAIDVLTKAEQSAPGNIVLLKDIAYYNYAKGDYDKAIEHGNKLVKRDDADEQVYQILGSAYRNNKKYEESENIYGEGIAKFPKSAVLYAELGTTYADNNKASEAIAVWEKGVKIDPNISNNYYYLAKAFAKNLNPLKSILNAETFVNMENKTQRTVEMRTLLLEQYKTLFSNASYINRYSNGRNEFEKEVAASYRKFASVVAGGVNAETLSALRGQFIVDWFQQNKDQKFPFALFDRNRQMLRSGIFDAYNRWLFSSMSPEQFRTWGKTNEGQMSEFMRYFNASILKFPEGGQIYF</sequence>
<dbReference type="InterPro" id="IPR037919">
    <property type="entry name" value="OGT"/>
</dbReference>
<keyword evidence="4" id="KW-1185">Reference proteome</keyword>
<gene>
    <name evidence="3" type="ORF">OD355_11960</name>
</gene>
<dbReference type="AlphaFoldDB" id="A0AAE3LR98"/>
<protein>
    <recommendedName>
        <fullName evidence="5">Tetratricopeptide repeat protein</fullName>
    </recommendedName>
</protein>
<evidence type="ECO:0000256" key="1">
    <source>
        <dbReference type="PROSITE-ProRule" id="PRU00339"/>
    </source>
</evidence>
<keyword evidence="1" id="KW-0802">TPR repeat</keyword>
<dbReference type="InterPro" id="IPR011990">
    <property type="entry name" value="TPR-like_helical_dom_sf"/>
</dbReference>
<dbReference type="PANTHER" id="PTHR44366:SF1">
    <property type="entry name" value="UDP-N-ACETYLGLUCOSAMINE--PEPTIDE N-ACETYLGLUCOSAMINYLTRANSFERASE 110 KDA SUBUNIT"/>
    <property type="match status" value="1"/>
</dbReference>
<feature type="repeat" description="TPR" evidence="1">
    <location>
        <begin position="124"/>
        <end position="157"/>
    </location>
</feature>
<dbReference type="InterPro" id="IPR019734">
    <property type="entry name" value="TPR_rpt"/>
</dbReference>
<dbReference type="Pfam" id="PF13181">
    <property type="entry name" value="TPR_8"/>
    <property type="match status" value="1"/>
</dbReference>
<dbReference type="EMBL" id="JAOTPL010000021">
    <property type="protein sequence ID" value="MCU7695235.1"/>
    <property type="molecule type" value="Genomic_DNA"/>
</dbReference>
<dbReference type="PANTHER" id="PTHR44366">
    <property type="entry name" value="UDP-N-ACETYLGLUCOSAMINE--PEPTIDE N-ACETYLGLUCOSAMINYLTRANSFERASE 110 KDA SUBUNIT"/>
    <property type="match status" value="1"/>
</dbReference>
<dbReference type="SMART" id="SM00028">
    <property type="entry name" value="TPR"/>
    <property type="match status" value="4"/>
</dbReference>
<comment type="caution">
    <text evidence="3">The sequence shown here is derived from an EMBL/GenBank/DDBJ whole genome shotgun (WGS) entry which is preliminary data.</text>
</comment>
<proteinExistence type="predicted"/>
<dbReference type="GO" id="GO:0097363">
    <property type="term" value="F:protein O-acetylglucosaminyltransferase activity"/>
    <property type="evidence" value="ECO:0007669"/>
    <property type="project" value="TreeGrafter"/>
</dbReference>
<dbReference type="RefSeq" id="WP_263038722.1">
    <property type="nucleotide sequence ID" value="NZ_JAOTPL010000021.1"/>
</dbReference>
<dbReference type="Gene3D" id="1.25.40.10">
    <property type="entry name" value="Tetratricopeptide repeat domain"/>
    <property type="match status" value="1"/>
</dbReference>
<dbReference type="Pfam" id="PF14559">
    <property type="entry name" value="TPR_19"/>
    <property type="match status" value="1"/>
</dbReference>
<dbReference type="Proteomes" id="UP001209317">
    <property type="component" value="Unassembled WGS sequence"/>
</dbReference>
<name>A0AAE3LR98_9BACT</name>
<evidence type="ECO:0008006" key="5">
    <source>
        <dbReference type="Google" id="ProtNLM"/>
    </source>
</evidence>
<feature type="signal peptide" evidence="2">
    <location>
        <begin position="1"/>
        <end position="18"/>
    </location>
</feature>
<dbReference type="GO" id="GO:0006493">
    <property type="term" value="P:protein O-linked glycosylation"/>
    <property type="evidence" value="ECO:0007669"/>
    <property type="project" value="InterPro"/>
</dbReference>
<accession>A0AAE3LR98</accession>
<dbReference type="SUPFAM" id="SSF48452">
    <property type="entry name" value="TPR-like"/>
    <property type="match status" value="1"/>
</dbReference>
<dbReference type="PROSITE" id="PS50005">
    <property type="entry name" value="TPR"/>
    <property type="match status" value="1"/>
</dbReference>
<evidence type="ECO:0000313" key="3">
    <source>
        <dbReference type="EMBL" id="MCU7695235.1"/>
    </source>
</evidence>
<evidence type="ECO:0000313" key="4">
    <source>
        <dbReference type="Proteomes" id="UP001209317"/>
    </source>
</evidence>